<keyword evidence="5" id="KW-0653">Protein transport</keyword>
<feature type="transmembrane region" description="Helical" evidence="8">
    <location>
        <begin position="114"/>
        <end position="136"/>
    </location>
</feature>
<feature type="transmembrane region" description="Helical" evidence="8">
    <location>
        <begin position="377"/>
        <end position="399"/>
    </location>
</feature>
<keyword evidence="5" id="KW-0571">Peptide transport</keyword>
<dbReference type="GO" id="GO:0015833">
    <property type="term" value="P:peptide transport"/>
    <property type="evidence" value="ECO:0007669"/>
    <property type="project" value="UniProtKB-KW"/>
</dbReference>
<dbReference type="CDD" id="cd17346">
    <property type="entry name" value="MFS_DtpA_like"/>
    <property type="match status" value="1"/>
</dbReference>
<keyword evidence="2" id="KW-0813">Transport</keyword>
<dbReference type="GO" id="GO:0005886">
    <property type="term" value="C:plasma membrane"/>
    <property type="evidence" value="ECO:0007669"/>
    <property type="project" value="UniProtKB-SubCell"/>
</dbReference>
<evidence type="ECO:0000256" key="7">
    <source>
        <dbReference type="ARBA" id="ARBA00023136"/>
    </source>
</evidence>
<evidence type="ECO:0000256" key="3">
    <source>
        <dbReference type="ARBA" id="ARBA00022475"/>
    </source>
</evidence>
<dbReference type="OrthoDB" id="9772725at2"/>
<name>A0A4R2EVY9_9BACT</name>
<feature type="transmembrane region" description="Helical" evidence="8">
    <location>
        <begin position="148"/>
        <end position="169"/>
    </location>
</feature>
<evidence type="ECO:0000256" key="6">
    <source>
        <dbReference type="ARBA" id="ARBA00022989"/>
    </source>
</evidence>
<gene>
    <name evidence="10" type="ORF">CLV25_101423</name>
</gene>
<dbReference type="InterPro" id="IPR050171">
    <property type="entry name" value="MFS_Transporters"/>
</dbReference>
<keyword evidence="3" id="KW-1003">Cell membrane</keyword>
<comment type="subcellular location">
    <subcellularLocation>
        <location evidence="1">Cell membrane</location>
        <topology evidence="1">Multi-pass membrane protein</topology>
    </subcellularLocation>
</comment>
<dbReference type="GO" id="GO:1904680">
    <property type="term" value="F:peptide transmembrane transporter activity"/>
    <property type="evidence" value="ECO:0007669"/>
    <property type="project" value="InterPro"/>
</dbReference>
<keyword evidence="4 8" id="KW-0812">Transmembrane</keyword>
<evidence type="ECO:0000256" key="2">
    <source>
        <dbReference type="ARBA" id="ARBA00022448"/>
    </source>
</evidence>
<feature type="transmembrane region" description="Helical" evidence="8">
    <location>
        <begin position="343"/>
        <end position="365"/>
    </location>
</feature>
<dbReference type="InterPro" id="IPR005279">
    <property type="entry name" value="Dipep/tripep_permease"/>
</dbReference>
<feature type="domain" description="Major facilitator superfamily (MFS) profile" evidence="9">
    <location>
        <begin position="14"/>
        <end position="433"/>
    </location>
</feature>
<organism evidence="10 11">
    <name type="scientific">Acetobacteroides hydrogenigenes</name>
    <dbReference type="NCBI Taxonomy" id="979970"/>
    <lineage>
        <taxon>Bacteria</taxon>
        <taxon>Pseudomonadati</taxon>
        <taxon>Bacteroidota</taxon>
        <taxon>Bacteroidia</taxon>
        <taxon>Bacteroidales</taxon>
        <taxon>Rikenellaceae</taxon>
        <taxon>Acetobacteroides</taxon>
    </lineage>
</organism>
<feature type="transmembrane region" description="Helical" evidence="8">
    <location>
        <begin position="175"/>
        <end position="195"/>
    </location>
</feature>
<evidence type="ECO:0000259" key="9">
    <source>
        <dbReference type="PROSITE" id="PS50850"/>
    </source>
</evidence>
<dbReference type="NCBIfam" id="TIGR00924">
    <property type="entry name" value="yjdL_sub1_fam"/>
    <property type="match status" value="2"/>
</dbReference>
<dbReference type="EMBL" id="SLWB01000001">
    <property type="protein sequence ID" value="TCN73202.1"/>
    <property type="molecule type" value="Genomic_DNA"/>
</dbReference>
<dbReference type="InterPro" id="IPR020846">
    <property type="entry name" value="MFS_dom"/>
</dbReference>
<protein>
    <submittedName>
        <fullName evidence="10">POT family proton-dependent oligopeptide transporter</fullName>
    </submittedName>
</protein>
<dbReference type="InterPro" id="IPR000109">
    <property type="entry name" value="POT_fam"/>
</dbReference>
<keyword evidence="7 8" id="KW-0472">Membrane</keyword>
<accession>A0A4R2EVY9</accession>
<dbReference type="SUPFAM" id="SSF103473">
    <property type="entry name" value="MFS general substrate transporter"/>
    <property type="match status" value="1"/>
</dbReference>
<keyword evidence="11" id="KW-1185">Reference proteome</keyword>
<dbReference type="AlphaFoldDB" id="A0A4R2EVY9"/>
<dbReference type="Pfam" id="PF00854">
    <property type="entry name" value="PTR2"/>
    <property type="match status" value="2"/>
</dbReference>
<dbReference type="Proteomes" id="UP000294830">
    <property type="component" value="Unassembled WGS sequence"/>
</dbReference>
<proteinExistence type="predicted"/>
<reference evidence="10 11" key="1">
    <citation type="submission" date="2019-03" db="EMBL/GenBank/DDBJ databases">
        <title>Genomic Encyclopedia of Archaeal and Bacterial Type Strains, Phase II (KMG-II): from individual species to whole genera.</title>
        <authorList>
            <person name="Goeker M."/>
        </authorList>
    </citation>
    <scope>NUCLEOTIDE SEQUENCE [LARGE SCALE GENOMIC DNA]</scope>
    <source>
        <strain evidence="10 11">RL-C</strain>
    </source>
</reference>
<comment type="caution">
    <text evidence="10">The sequence shown here is derived from an EMBL/GenBank/DDBJ whole genome shotgun (WGS) entry which is preliminary data.</text>
</comment>
<sequence>MSLNTNKQPAALYLIAAAGAGERFAYYGMRAILMLYMIAGVSGQLTGMNFSQHSAGIIYGVFNALCYGLPFFGGMLADRVIGSRKSVSIGGVFIILGLIVLSLDNAMVPFVGGLTLIAIGNGFFKPTVVSMIGALYEQGDPRRDGAFTLYYQLFNVGAFVAPLLCGIVATQWGYLAGFLVASGAVFVSMLIYWVFAPKYLKEIGKLKKTNKAKLEDGNAVKATLTKEEKDRLTVIYVLLFFVTFFWTGFEQAGSSMTVFTEQNVDKAVGGWSIPTAWFQGINPFFVFVLGFAISALWLRLHKIGKNPSIPVKMGMGMVFLGLGFIVMLGAVHQYSTLGVKAGMMWIIAAYFLQTIGELMLSPIGLSMITKLAPERMVSMFMGIWFLPTFLAHLMGGFIAGYSKDWGYGVTFGAIALFVIVLGLGVILLRGKLVKLMHGRG</sequence>
<dbReference type="Gene3D" id="1.20.1250.20">
    <property type="entry name" value="MFS general substrate transporter like domains"/>
    <property type="match status" value="2"/>
</dbReference>
<dbReference type="InterPro" id="IPR036259">
    <property type="entry name" value="MFS_trans_sf"/>
</dbReference>
<feature type="transmembrane region" description="Helical" evidence="8">
    <location>
        <begin position="57"/>
        <end position="77"/>
    </location>
</feature>
<feature type="transmembrane region" description="Helical" evidence="8">
    <location>
        <begin position="89"/>
        <end position="108"/>
    </location>
</feature>
<dbReference type="RefSeq" id="WP_131837977.1">
    <property type="nucleotide sequence ID" value="NZ_SLWB01000001.1"/>
</dbReference>
<evidence type="ECO:0000256" key="8">
    <source>
        <dbReference type="SAM" id="Phobius"/>
    </source>
</evidence>
<feature type="transmembrane region" description="Helical" evidence="8">
    <location>
        <begin position="276"/>
        <end position="298"/>
    </location>
</feature>
<evidence type="ECO:0000313" key="10">
    <source>
        <dbReference type="EMBL" id="TCN73202.1"/>
    </source>
</evidence>
<feature type="transmembrane region" description="Helical" evidence="8">
    <location>
        <begin position="24"/>
        <end position="45"/>
    </location>
</feature>
<feature type="transmembrane region" description="Helical" evidence="8">
    <location>
        <begin position="232"/>
        <end position="249"/>
    </location>
</feature>
<dbReference type="PANTHER" id="PTHR23517">
    <property type="entry name" value="RESISTANCE PROTEIN MDTM, PUTATIVE-RELATED-RELATED"/>
    <property type="match status" value="1"/>
</dbReference>
<dbReference type="PANTHER" id="PTHR23517:SF15">
    <property type="entry name" value="PROTON-DEPENDENT OLIGOPEPTIDE FAMILY TRANSPORT PROTEIN"/>
    <property type="match status" value="1"/>
</dbReference>
<keyword evidence="6 8" id="KW-1133">Transmembrane helix</keyword>
<dbReference type="PROSITE" id="PS50850">
    <property type="entry name" value="MFS"/>
    <property type="match status" value="1"/>
</dbReference>
<evidence type="ECO:0000313" key="11">
    <source>
        <dbReference type="Proteomes" id="UP000294830"/>
    </source>
</evidence>
<feature type="transmembrane region" description="Helical" evidence="8">
    <location>
        <begin position="310"/>
        <end position="331"/>
    </location>
</feature>
<evidence type="ECO:0000256" key="1">
    <source>
        <dbReference type="ARBA" id="ARBA00004651"/>
    </source>
</evidence>
<evidence type="ECO:0000256" key="4">
    <source>
        <dbReference type="ARBA" id="ARBA00022692"/>
    </source>
</evidence>
<evidence type="ECO:0000256" key="5">
    <source>
        <dbReference type="ARBA" id="ARBA00022856"/>
    </source>
</evidence>
<feature type="transmembrane region" description="Helical" evidence="8">
    <location>
        <begin position="405"/>
        <end position="428"/>
    </location>
</feature>